<dbReference type="InterPro" id="IPR036661">
    <property type="entry name" value="Luciferase-like_sf"/>
</dbReference>
<dbReference type="InterPro" id="IPR019919">
    <property type="entry name" value="Lucif-like_OxRdtase_MSMEG_2256"/>
</dbReference>
<dbReference type="PANTHER" id="PTHR43244">
    <property type="match status" value="1"/>
</dbReference>
<feature type="domain" description="Luciferase-like" evidence="1">
    <location>
        <begin position="4"/>
        <end position="296"/>
    </location>
</feature>
<evidence type="ECO:0000259" key="1">
    <source>
        <dbReference type="Pfam" id="PF00296"/>
    </source>
</evidence>
<dbReference type="CDD" id="cd01097">
    <property type="entry name" value="Tetrahydromethanopterin_reductase"/>
    <property type="match status" value="1"/>
</dbReference>
<dbReference type="PANTHER" id="PTHR43244:SF2">
    <property type="entry name" value="CONSERVED HYPOTHETICAL ALANINE AND PROLINE-RICH PROTEIN"/>
    <property type="match status" value="1"/>
</dbReference>
<dbReference type="GO" id="GO:0016705">
    <property type="term" value="F:oxidoreductase activity, acting on paired donors, with incorporation or reduction of molecular oxygen"/>
    <property type="evidence" value="ECO:0007669"/>
    <property type="project" value="InterPro"/>
</dbReference>
<organism evidence="2 3">
    <name type="scientific">Candidatus Neomicrothrix subdominans</name>
    <dbReference type="NCBI Taxonomy" id="2954438"/>
    <lineage>
        <taxon>Bacteria</taxon>
        <taxon>Bacillati</taxon>
        <taxon>Actinomycetota</taxon>
        <taxon>Acidimicrobiia</taxon>
        <taxon>Acidimicrobiales</taxon>
        <taxon>Microthrixaceae</taxon>
        <taxon>Candidatus Neomicrothrix</taxon>
    </lineage>
</organism>
<dbReference type="Proteomes" id="UP000727993">
    <property type="component" value="Unassembled WGS sequence"/>
</dbReference>
<dbReference type="NCBIfam" id="TIGR03617">
    <property type="entry name" value="F420_MSMEG_2256"/>
    <property type="match status" value="1"/>
</dbReference>
<comment type="caution">
    <text evidence="2">The sequence shown here is derived from an EMBL/GenBank/DDBJ whole genome shotgun (WGS) entry which is preliminary data.</text>
</comment>
<gene>
    <name evidence="2" type="ORF">IPN02_06125</name>
</gene>
<name>A0A936NAJ8_9ACTN</name>
<dbReference type="EC" id="1.-.-.-" evidence="2"/>
<protein>
    <submittedName>
        <fullName evidence="2">TIGR03617 family F420-dependent LLM class oxidoreductase</fullName>
        <ecNumber evidence="2">1.-.-.-</ecNumber>
    </submittedName>
</protein>
<accession>A0A936NAJ8</accession>
<dbReference type="Gene3D" id="3.20.20.30">
    <property type="entry name" value="Luciferase-like domain"/>
    <property type="match status" value="1"/>
</dbReference>
<reference evidence="2 3" key="1">
    <citation type="submission" date="2020-10" db="EMBL/GenBank/DDBJ databases">
        <title>Connecting structure to function with the recovery of over 1000 high-quality activated sludge metagenome-assembled genomes encoding full-length rRNA genes using long-read sequencing.</title>
        <authorList>
            <person name="Singleton C.M."/>
            <person name="Petriglieri F."/>
            <person name="Kristensen J.M."/>
            <person name="Kirkegaard R.H."/>
            <person name="Michaelsen T.Y."/>
            <person name="Andersen M.H."/>
            <person name="Karst S.M."/>
            <person name="Dueholm M.S."/>
            <person name="Nielsen P.H."/>
            <person name="Albertsen M."/>
        </authorList>
    </citation>
    <scope>NUCLEOTIDE SEQUENCE [LARGE SCALE GENOMIC DNA]</scope>
    <source>
        <strain evidence="2">Lyne_18-Q3-R50-59_MAXAC.006</strain>
    </source>
</reference>
<dbReference type="EMBL" id="JADJZA010000002">
    <property type="protein sequence ID" value="MBK9296425.1"/>
    <property type="molecule type" value="Genomic_DNA"/>
</dbReference>
<evidence type="ECO:0000313" key="2">
    <source>
        <dbReference type="EMBL" id="MBK9296425.1"/>
    </source>
</evidence>
<sequence>MAKPNEVASRAEALAAAGVDGIFTFEGPHDVFLPLILAADTGCHLYTNVAIAFPRSPMHLAYTAWDLAELSDGRFSLGLGTQIKAHVERRYGSTWSSPVGRMREWVEAIRAIGRTWQNGEPLGYVGEHTSHTLMTPAFEPGPLPSGPPPIWLGALGPAMTRLATAVADGMLVHPFTSDRHLANVTLPRIQAGLEAAGRPRSDLTVVGQAIVACATDPVAQADADTAARWMIAFYGSTPAYVPVLETEGRDHLHPELRALSREGRWDEMAALVDDDLLDAVVLRGDPAQVATRLVARFGDDVDRVALSTPGGITDDALTALVAEARTTFDHTPRGARNARPT</sequence>
<dbReference type="AlphaFoldDB" id="A0A936NAJ8"/>
<evidence type="ECO:0000313" key="3">
    <source>
        <dbReference type="Proteomes" id="UP000727993"/>
    </source>
</evidence>
<dbReference type="SUPFAM" id="SSF51679">
    <property type="entry name" value="Bacterial luciferase-like"/>
    <property type="match status" value="1"/>
</dbReference>
<keyword evidence="2" id="KW-0560">Oxidoreductase</keyword>
<proteinExistence type="predicted"/>
<dbReference type="InterPro" id="IPR011251">
    <property type="entry name" value="Luciferase-like_dom"/>
</dbReference>
<dbReference type="InterPro" id="IPR050564">
    <property type="entry name" value="F420-G6PD/mer"/>
</dbReference>
<dbReference type="Pfam" id="PF00296">
    <property type="entry name" value="Bac_luciferase"/>
    <property type="match status" value="1"/>
</dbReference>